<dbReference type="Pfam" id="PF14246">
    <property type="entry name" value="TetR_C_7"/>
    <property type="match status" value="1"/>
</dbReference>
<dbReference type="PROSITE" id="PS50977">
    <property type="entry name" value="HTH_TETR_2"/>
    <property type="match status" value="1"/>
</dbReference>
<accession>A0ABV9RPG1</accession>
<dbReference type="InterPro" id="IPR039536">
    <property type="entry name" value="TetR_C_Proteobacteria"/>
</dbReference>
<dbReference type="PANTHER" id="PTHR30055">
    <property type="entry name" value="HTH-TYPE TRANSCRIPTIONAL REGULATOR RUTR"/>
    <property type="match status" value="1"/>
</dbReference>
<proteinExistence type="predicted"/>
<dbReference type="InterPro" id="IPR050109">
    <property type="entry name" value="HTH-type_TetR-like_transc_reg"/>
</dbReference>
<dbReference type="PANTHER" id="PTHR30055:SF146">
    <property type="entry name" value="HTH-TYPE TRANSCRIPTIONAL DUAL REGULATOR CECR"/>
    <property type="match status" value="1"/>
</dbReference>
<dbReference type="PRINTS" id="PR00455">
    <property type="entry name" value="HTHTETR"/>
</dbReference>
<evidence type="ECO:0000313" key="4">
    <source>
        <dbReference type="EMBL" id="MFC4835688.1"/>
    </source>
</evidence>
<feature type="DNA-binding region" description="H-T-H motif" evidence="2">
    <location>
        <begin position="26"/>
        <end position="45"/>
    </location>
</feature>
<dbReference type="InterPro" id="IPR036271">
    <property type="entry name" value="Tet_transcr_reg_TetR-rel_C_sf"/>
</dbReference>
<evidence type="ECO:0000259" key="3">
    <source>
        <dbReference type="PROSITE" id="PS50977"/>
    </source>
</evidence>
<dbReference type="InterPro" id="IPR009057">
    <property type="entry name" value="Homeodomain-like_sf"/>
</dbReference>
<sequence>MTAGKREVIVRAATELFLRQGYQATSTEQIAAAAAVSKQTVYSRFGDKESLFREIVLGVAATAEAFAADLTSSLADVSEKQEVAPVLRALARRYLAAVMDPQVLALRRLVIGEAARFPEVAAAYYDRSPARVLAALADGFGRLADVGLITVDDPRRAADDFAFLVLGRPLDHGMFHVPATAPSDAEIGATADHAVEVFLGCASRM</sequence>
<protein>
    <submittedName>
        <fullName evidence="4">TetR/AcrR family transcriptional regulator</fullName>
    </submittedName>
</protein>
<reference evidence="5" key="1">
    <citation type="journal article" date="2019" name="Int. J. Syst. Evol. Microbiol.">
        <title>The Global Catalogue of Microorganisms (GCM) 10K type strain sequencing project: providing services to taxonomists for standard genome sequencing and annotation.</title>
        <authorList>
            <consortium name="The Broad Institute Genomics Platform"/>
            <consortium name="The Broad Institute Genome Sequencing Center for Infectious Disease"/>
            <person name="Wu L."/>
            <person name="Ma J."/>
        </authorList>
    </citation>
    <scope>NUCLEOTIDE SEQUENCE [LARGE SCALE GENOMIC DNA]</scope>
    <source>
        <strain evidence="5">CCUG 50347</strain>
    </source>
</reference>
<dbReference type="SUPFAM" id="SSF46689">
    <property type="entry name" value="Homeodomain-like"/>
    <property type="match status" value="1"/>
</dbReference>
<keyword evidence="5" id="KW-1185">Reference proteome</keyword>
<name>A0ABV9RPG1_9PSEU</name>
<gene>
    <name evidence="4" type="ORF">ACFPEL_24985</name>
</gene>
<keyword evidence="1 2" id="KW-0238">DNA-binding</keyword>
<evidence type="ECO:0000256" key="1">
    <source>
        <dbReference type="ARBA" id="ARBA00023125"/>
    </source>
</evidence>
<dbReference type="SUPFAM" id="SSF48498">
    <property type="entry name" value="Tetracyclin repressor-like, C-terminal domain"/>
    <property type="match status" value="1"/>
</dbReference>
<dbReference type="InterPro" id="IPR001647">
    <property type="entry name" value="HTH_TetR"/>
</dbReference>
<evidence type="ECO:0000256" key="2">
    <source>
        <dbReference type="PROSITE-ProRule" id="PRU00335"/>
    </source>
</evidence>
<organism evidence="4 5">
    <name type="scientific">Actinomycetospora chibensis</name>
    <dbReference type="NCBI Taxonomy" id="663606"/>
    <lineage>
        <taxon>Bacteria</taxon>
        <taxon>Bacillati</taxon>
        <taxon>Actinomycetota</taxon>
        <taxon>Actinomycetes</taxon>
        <taxon>Pseudonocardiales</taxon>
        <taxon>Pseudonocardiaceae</taxon>
        <taxon>Actinomycetospora</taxon>
    </lineage>
</organism>
<comment type="caution">
    <text evidence="4">The sequence shown here is derived from an EMBL/GenBank/DDBJ whole genome shotgun (WGS) entry which is preliminary data.</text>
</comment>
<dbReference type="RefSeq" id="WP_274187842.1">
    <property type="nucleotide sequence ID" value="NZ_BAABHN010000051.1"/>
</dbReference>
<evidence type="ECO:0000313" key="5">
    <source>
        <dbReference type="Proteomes" id="UP001595909"/>
    </source>
</evidence>
<dbReference type="Proteomes" id="UP001595909">
    <property type="component" value="Unassembled WGS sequence"/>
</dbReference>
<dbReference type="Gene3D" id="1.10.357.10">
    <property type="entry name" value="Tetracycline Repressor, domain 2"/>
    <property type="match status" value="1"/>
</dbReference>
<feature type="domain" description="HTH tetR-type" evidence="3">
    <location>
        <begin position="3"/>
        <end position="63"/>
    </location>
</feature>
<dbReference type="Pfam" id="PF00440">
    <property type="entry name" value="TetR_N"/>
    <property type="match status" value="1"/>
</dbReference>
<dbReference type="EMBL" id="JBHSIM010000051">
    <property type="protein sequence ID" value="MFC4835688.1"/>
    <property type="molecule type" value="Genomic_DNA"/>
</dbReference>